<dbReference type="AlphaFoldDB" id="A0AAV7RVC4"/>
<protein>
    <submittedName>
        <fullName evidence="1">Uncharacterized protein</fullName>
    </submittedName>
</protein>
<dbReference type="Proteomes" id="UP001066276">
    <property type="component" value="Chromosome 5"/>
</dbReference>
<name>A0AAV7RVC4_PLEWA</name>
<keyword evidence="2" id="KW-1185">Reference proteome</keyword>
<organism evidence="1 2">
    <name type="scientific">Pleurodeles waltl</name>
    <name type="common">Iberian ribbed newt</name>
    <dbReference type="NCBI Taxonomy" id="8319"/>
    <lineage>
        <taxon>Eukaryota</taxon>
        <taxon>Metazoa</taxon>
        <taxon>Chordata</taxon>
        <taxon>Craniata</taxon>
        <taxon>Vertebrata</taxon>
        <taxon>Euteleostomi</taxon>
        <taxon>Amphibia</taxon>
        <taxon>Batrachia</taxon>
        <taxon>Caudata</taxon>
        <taxon>Salamandroidea</taxon>
        <taxon>Salamandridae</taxon>
        <taxon>Pleurodelinae</taxon>
        <taxon>Pleurodeles</taxon>
    </lineage>
</organism>
<reference evidence="1" key="1">
    <citation type="journal article" date="2022" name="bioRxiv">
        <title>Sequencing and chromosome-scale assembly of the giantPleurodeles waltlgenome.</title>
        <authorList>
            <person name="Brown T."/>
            <person name="Elewa A."/>
            <person name="Iarovenko S."/>
            <person name="Subramanian E."/>
            <person name="Araus A.J."/>
            <person name="Petzold A."/>
            <person name="Susuki M."/>
            <person name="Suzuki K.-i.T."/>
            <person name="Hayashi T."/>
            <person name="Toyoda A."/>
            <person name="Oliveira C."/>
            <person name="Osipova E."/>
            <person name="Leigh N.D."/>
            <person name="Simon A."/>
            <person name="Yun M.H."/>
        </authorList>
    </citation>
    <scope>NUCLEOTIDE SEQUENCE</scope>
    <source>
        <strain evidence="1">20211129_DDA</strain>
        <tissue evidence="1">Liver</tissue>
    </source>
</reference>
<accession>A0AAV7RVC4</accession>
<evidence type="ECO:0000313" key="1">
    <source>
        <dbReference type="EMBL" id="KAJ1155567.1"/>
    </source>
</evidence>
<proteinExistence type="predicted"/>
<sequence>MRRGPRLASQRGLAAPDRSHRGRTCLRFLRELRAPRPPFLPLRSPAGRARSPPFRGHLTVFRASATSTMAAAVSHCFASGGSVAATQLSRRLTHRRYSDASWGLRQERCSNSFR</sequence>
<evidence type="ECO:0000313" key="2">
    <source>
        <dbReference type="Proteomes" id="UP001066276"/>
    </source>
</evidence>
<gene>
    <name evidence="1" type="ORF">NDU88_008296</name>
</gene>
<comment type="caution">
    <text evidence="1">The sequence shown here is derived from an EMBL/GenBank/DDBJ whole genome shotgun (WGS) entry which is preliminary data.</text>
</comment>
<dbReference type="EMBL" id="JANPWB010000009">
    <property type="protein sequence ID" value="KAJ1155567.1"/>
    <property type="molecule type" value="Genomic_DNA"/>
</dbReference>